<organism evidence="2 3">
    <name type="scientific">Stakelama tenebrarum</name>
    <dbReference type="NCBI Taxonomy" id="2711215"/>
    <lineage>
        <taxon>Bacteria</taxon>
        <taxon>Pseudomonadati</taxon>
        <taxon>Pseudomonadota</taxon>
        <taxon>Alphaproteobacteria</taxon>
        <taxon>Sphingomonadales</taxon>
        <taxon>Sphingomonadaceae</taxon>
        <taxon>Stakelama</taxon>
    </lineage>
</organism>
<evidence type="ECO:0000313" key="2">
    <source>
        <dbReference type="EMBL" id="QIG79120.1"/>
    </source>
</evidence>
<evidence type="ECO:0000256" key="1">
    <source>
        <dbReference type="SAM" id="Phobius"/>
    </source>
</evidence>
<name>A0A6G6Y2J4_9SPHN</name>
<feature type="transmembrane region" description="Helical" evidence="1">
    <location>
        <begin position="52"/>
        <end position="77"/>
    </location>
</feature>
<reference evidence="2 3" key="1">
    <citation type="submission" date="2020-02" db="EMBL/GenBank/DDBJ databases">
        <authorList>
            <person name="Zheng R.K."/>
            <person name="Sun C.M."/>
        </authorList>
    </citation>
    <scope>NUCLEOTIDE SEQUENCE [LARGE SCALE GENOMIC DNA]</scope>
    <source>
        <strain evidence="3">zrk23</strain>
    </source>
</reference>
<keyword evidence="1" id="KW-1133">Transmembrane helix</keyword>
<accession>A0A6G6Y2J4</accession>
<dbReference type="RefSeq" id="WP_165326121.1">
    <property type="nucleotide sequence ID" value="NZ_CP049109.1"/>
</dbReference>
<dbReference type="EMBL" id="CP049109">
    <property type="protein sequence ID" value="QIG79120.1"/>
    <property type="molecule type" value="Genomic_DNA"/>
</dbReference>
<feature type="transmembrane region" description="Helical" evidence="1">
    <location>
        <begin position="231"/>
        <end position="256"/>
    </location>
</feature>
<feature type="transmembrane region" description="Helical" evidence="1">
    <location>
        <begin position="21"/>
        <end position="40"/>
    </location>
</feature>
<proteinExistence type="predicted"/>
<feature type="transmembrane region" description="Helical" evidence="1">
    <location>
        <begin position="141"/>
        <end position="165"/>
    </location>
</feature>
<dbReference type="KEGG" id="spzr:G5C33_04510"/>
<protein>
    <recommendedName>
        <fullName evidence="4">Glycerophosphoryl diester phosphodiesterase membrane domain-containing protein</fullName>
    </recommendedName>
</protein>
<sequence length="275" mass="28831">MVKMSAVWDRTAEFLSDNLPLLLPVALIAFFVPASIEGSLPNGAEVGNTGLALFLSLMNLAFAVLSLWGSLAIVGMAASPEDMSGAGALARKRLLPALLIWIVLFVVLVLLLLPVPIALLLNGYDVAAIARGEDVTLTGAMGWPIAIYWILLAGLAVWAAARLLLISPLIVVEGRLFDAIPRSVALTRGFTWRIIGVLLLFALVTIVSMLAAQTVFGSIFRLVAGDESGPITLAGVLTSVTVAAVQTGFSVIAPAFSTKLYVALTSAAAHESQPE</sequence>
<keyword evidence="1" id="KW-0472">Membrane</keyword>
<feature type="transmembrane region" description="Helical" evidence="1">
    <location>
        <begin position="190"/>
        <end position="211"/>
    </location>
</feature>
<dbReference type="Proteomes" id="UP000501568">
    <property type="component" value="Chromosome"/>
</dbReference>
<keyword evidence="1" id="KW-0812">Transmembrane</keyword>
<evidence type="ECO:0000313" key="3">
    <source>
        <dbReference type="Proteomes" id="UP000501568"/>
    </source>
</evidence>
<evidence type="ECO:0008006" key="4">
    <source>
        <dbReference type="Google" id="ProtNLM"/>
    </source>
</evidence>
<feature type="transmembrane region" description="Helical" evidence="1">
    <location>
        <begin position="98"/>
        <end position="121"/>
    </location>
</feature>
<dbReference type="AlphaFoldDB" id="A0A6G6Y2J4"/>
<gene>
    <name evidence="2" type="ORF">G5C33_04510</name>
</gene>
<keyword evidence="3" id="KW-1185">Reference proteome</keyword>